<comment type="caution">
    <text evidence="1">The sequence shown here is derived from an EMBL/GenBank/DDBJ whole genome shotgun (WGS) entry which is preliminary data.</text>
</comment>
<dbReference type="Gene3D" id="3.10.450.620">
    <property type="entry name" value="JHP933, nucleotidyltransferase-like core domain"/>
    <property type="match status" value="1"/>
</dbReference>
<protein>
    <recommendedName>
        <fullName evidence="5">Nucleotidyltransferase</fullName>
    </recommendedName>
</protein>
<dbReference type="OrthoDB" id="9796281at2"/>
<dbReference type="EMBL" id="JPRM01000014">
    <property type="protein sequence ID" value="KFF16559.1"/>
    <property type="molecule type" value="Genomic_DNA"/>
</dbReference>
<dbReference type="AlphaFoldDB" id="A0A086AIP5"/>
<dbReference type="Proteomes" id="UP000198424">
    <property type="component" value="Unassembled WGS sequence"/>
</dbReference>
<evidence type="ECO:0000313" key="4">
    <source>
        <dbReference type="Proteomes" id="UP000198424"/>
    </source>
</evidence>
<evidence type="ECO:0008006" key="5">
    <source>
        <dbReference type="Google" id="ProtNLM"/>
    </source>
</evidence>
<dbReference type="RefSeq" id="WP_035621493.1">
    <property type="nucleotide sequence ID" value="NZ_JBEWQG010000018.1"/>
</dbReference>
<evidence type="ECO:0000313" key="3">
    <source>
        <dbReference type="Proteomes" id="UP000028712"/>
    </source>
</evidence>
<dbReference type="eggNOG" id="COG2253">
    <property type="taxonomic scope" value="Bacteria"/>
</dbReference>
<reference evidence="1 3" key="1">
    <citation type="submission" date="2014-07" db="EMBL/GenBank/DDBJ databases">
        <title>Genome of Flavobacterium hydatis DSM 2063.</title>
        <authorList>
            <person name="Pipes S.E."/>
            <person name="Stropko S.J."/>
            <person name="Newman J.D."/>
        </authorList>
    </citation>
    <scope>NUCLEOTIDE SEQUENCE [LARGE SCALE GENOMIC DNA]</scope>
    <source>
        <strain evidence="1 3">DSM 2063</strain>
    </source>
</reference>
<gene>
    <name evidence="2" type="ORF">B0A62_19280</name>
    <name evidence="1" type="ORF">IW20_10345</name>
</gene>
<dbReference type="Proteomes" id="UP000028712">
    <property type="component" value="Unassembled WGS sequence"/>
</dbReference>
<dbReference type="InterPro" id="IPR014942">
    <property type="entry name" value="AbiEii"/>
</dbReference>
<proteinExistence type="predicted"/>
<dbReference type="STRING" id="991.IW20_10345"/>
<evidence type="ECO:0000313" key="1">
    <source>
        <dbReference type="EMBL" id="KFF16559.1"/>
    </source>
</evidence>
<evidence type="ECO:0000313" key="2">
    <source>
        <dbReference type="EMBL" id="OXA90218.1"/>
    </source>
</evidence>
<accession>A0A086AIP5</accession>
<organism evidence="1 3">
    <name type="scientific">Flavobacterium hydatis</name>
    <name type="common">Cytophaga aquatilis</name>
    <dbReference type="NCBI Taxonomy" id="991"/>
    <lineage>
        <taxon>Bacteria</taxon>
        <taxon>Pseudomonadati</taxon>
        <taxon>Bacteroidota</taxon>
        <taxon>Flavobacteriia</taxon>
        <taxon>Flavobacteriales</taxon>
        <taxon>Flavobacteriaceae</taxon>
        <taxon>Flavobacterium</taxon>
    </lineage>
</organism>
<dbReference type="Pfam" id="PF08843">
    <property type="entry name" value="AbiEii"/>
    <property type="match status" value="1"/>
</dbReference>
<name>A0A086AIP5_FLAHY</name>
<keyword evidence="4" id="KW-1185">Reference proteome</keyword>
<dbReference type="EMBL" id="MUGY01000028">
    <property type="protein sequence ID" value="OXA90218.1"/>
    <property type="molecule type" value="Genomic_DNA"/>
</dbReference>
<reference evidence="2 4" key="2">
    <citation type="submission" date="2016-11" db="EMBL/GenBank/DDBJ databases">
        <title>Whole genomes of Flavobacteriaceae.</title>
        <authorList>
            <person name="Stine C."/>
            <person name="Li C."/>
            <person name="Tadesse D."/>
        </authorList>
    </citation>
    <scope>NUCLEOTIDE SEQUENCE [LARGE SCALE GENOMIC DNA]</scope>
    <source>
        <strain evidence="2 4">ATCC 29551</strain>
    </source>
</reference>
<sequence>MLYKETVSAEMWELLQKLMKDEMLKDFYLVGGTSLSLQIGHRLSIDIDLFTTKDFDVLSMLGHLKKSHSSLKVENLDTNTLMIKIGSIKVDILAHKYAWQSPAETIENVRLASIQDIGAMKLHAIFQNGTRIKDFVDMYFLLDHHPLKDYLQAYQRKYNADPALALVGLTFFDSIIKEFGVKMLKGKEHRWSKISERLRQASLNPAREFTIPKIPPPKRGKGGGYKR</sequence>